<reference evidence="2 3" key="1">
    <citation type="submission" date="2016-04" db="EMBL/GenBank/DDBJ databases">
        <title>Evolutionary innovation and constraint leading to complex multicellularity in the Ascomycota.</title>
        <authorList>
            <person name="Cisse O."/>
            <person name="Nguyen A."/>
            <person name="Hewitt D.A."/>
            <person name="Jedd G."/>
            <person name="Stajich J.E."/>
        </authorList>
    </citation>
    <scope>NUCLEOTIDE SEQUENCE [LARGE SCALE GENOMIC DNA]</scope>
    <source>
        <strain evidence="2 3">DAH-3</strain>
    </source>
</reference>
<dbReference type="EMBL" id="LXFE01002184">
    <property type="protein sequence ID" value="OLL23181.1"/>
    <property type="molecule type" value="Genomic_DNA"/>
</dbReference>
<gene>
    <name evidence="2" type="ORF">NEOLI_004033</name>
</gene>
<organism evidence="2 3">
    <name type="scientific">Neolecta irregularis (strain DAH-3)</name>
    <dbReference type="NCBI Taxonomy" id="1198029"/>
    <lineage>
        <taxon>Eukaryota</taxon>
        <taxon>Fungi</taxon>
        <taxon>Dikarya</taxon>
        <taxon>Ascomycota</taxon>
        <taxon>Taphrinomycotina</taxon>
        <taxon>Neolectales</taxon>
        <taxon>Neolectaceae</taxon>
        <taxon>Neolecta</taxon>
    </lineage>
</organism>
<evidence type="ECO:0000313" key="3">
    <source>
        <dbReference type="Proteomes" id="UP000186594"/>
    </source>
</evidence>
<feature type="signal peptide" evidence="1">
    <location>
        <begin position="1"/>
        <end position="18"/>
    </location>
</feature>
<accession>A0A1U7LKY1</accession>
<feature type="chain" id="PRO_5013047005" evidence="1">
    <location>
        <begin position="19"/>
        <end position="148"/>
    </location>
</feature>
<proteinExistence type="predicted"/>
<dbReference type="AlphaFoldDB" id="A0A1U7LKY1"/>
<keyword evidence="1" id="KW-0732">Signal</keyword>
<protein>
    <submittedName>
        <fullName evidence="2">Uncharacterized protein</fullName>
    </submittedName>
</protein>
<comment type="caution">
    <text evidence="2">The sequence shown here is derived from an EMBL/GenBank/DDBJ whole genome shotgun (WGS) entry which is preliminary data.</text>
</comment>
<feature type="non-terminal residue" evidence="2">
    <location>
        <position position="148"/>
    </location>
</feature>
<sequence length="148" mass="16399">MLTLSVTTLAFLASSVLASATPFPEGQIPIDTARVLPSFKASLLNCYSFPPRRQSPNAAVCEVIAGTDTHSQRTLLYSPDTTALTFYEATSKAFKFRSDDSILYRTHFFDDYSHPTQQIQIDIPDGDAGDDLPAYAFIFERCPAHLRD</sequence>
<name>A0A1U7LKY1_NEOID</name>
<evidence type="ECO:0000256" key="1">
    <source>
        <dbReference type="SAM" id="SignalP"/>
    </source>
</evidence>
<evidence type="ECO:0000313" key="2">
    <source>
        <dbReference type="EMBL" id="OLL23181.1"/>
    </source>
</evidence>
<dbReference type="Proteomes" id="UP000186594">
    <property type="component" value="Unassembled WGS sequence"/>
</dbReference>
<keyword evidence="3" id="KW-1185">Reference proteome</keyword>